<proteinExistence type="predicted"/>
<dbReference type="OrthoDB" id="5293507at2"/>
<dbReference type="InterPro" id="IPR011075">
    <property type="entry name" value="TetR_C"/>
</dbReference>
<evidence type="ECO:0000259" key="5">
    <source>
        <dbReference type="PROSITE" id="PS50977"/>
    </source>
</evidence>
<evidence type="ECO:0000256" key="4">
    <source>
        <dbReference type="PROSITE-ProRule" id="PRU00335"/>
    </source>
</evidence>
<dbReference type="GO" id="GO:0003677">
    <property type="term" value="F:DNA binding"/>
    <property type="evidence" value="ECO:0007669"/>
    <property type="project" value="UniProtKB-UniRule"/>
</dbReference>
<dbReference type="Gene3D" id="1.10.357.10">
    <property type="entry name" value="Tetracycline Repressor, domain 2"/>
    <property type="match status" value="1"/>
</dbReference>
<comment type="caution">
    <text evidence="6">The sequence shown here is derived from an EMBL/GenBank/DDBJ whole genome shotgun (WGS) entry which is preliminary data.</text>
</comment>
<dbReference type="Proteomes" id="UP000234190">
    <property type="component" value="Unassembled WGS sequence"/>
</dbReference>
<feature type="domain" description="HTH tetR-type" evidence="5">
    <location>
        <begin position="8"/>
        <end position="68"/>
    </location>
</feature>
<name>A0A2N4U730_9BURK</name>
<evidence type="ECO:0000313" key="7">
    <source>
        <dbReference type="Proteomes" id="UP000234190"/>
    </source>
</evidence>
<sequence>MKQSAFISPTALRVLDAAQILIQNNGYNGFSYEDLSKMVGLRKPSLHHHFPKKEDLGATVVERYTERFVLALHEIENTYVGAKEQIQAYVDLFIDTYGATQRLCPCGMLGAEAETLPERVRAGVTAFFEFNLSWLEAVITRGEKSGTFTLRDSPDQAALLLFAALEGAMVVGRGLNRRTAVAAVGQAAILSVLTVKSTQSLQGRRNVSIE</sequence>
<dbReference type="InterPro" id="IPR001647">
    <property type="entry name" value="HTH_TetR"/>
</dbReference>
<protein>
    <submittedName>
        <fullName evidence="6">TetR family transcriptional regulator</fullName>
    </submittedName>
</protein>
<feature type="DNA-binding region" description="H-T-H motif" evidence="4">
    <location>
        <begin position="31"/>
        <end position="50"/>
    </location>
</feature>
<dbReference type="RefSeq" id="WP_102073371.1">
    <property type="nucleotide sequence ID" value="NZ_PDNW01000004.1"/>
</dbReference>
<dbReference type="Pfam" id="PF16925">
    <property type="entry name" value="TetR_C_13"/>
    <property type="match status" value="1"/>
</dbReference>
<accession>A0A2N4U730</accession>
<dbReference type="InterPro" id="IPR009057">
    <property type="entry name" value="Homeodomain-like_sf"/>
</dbReference>
<dbReference type="SUPFAM" id="SSF48498">
    <property type="entry name" value="Tetracyclin repressor-like, C-terminal domain"/>
    <property type="match status" value="1"/>
</dbReference>
<keyword evidence="2 4" id="KW-0238">DNA-binding</keyword>
<dbReference type="AlphaFoldDB" id="A0A2N4U730"/>
<evidence type="ECO:0000256" key="3">
    <source>
        <dbReference type="ARBA" id="ARBA00023163"/>
    </source>
</evidence>
<dbReference type="InterPro" id="IPR036271">
    <property type="entry name" value="Tet_transcr_reg_TetR-rel_C_sf"/>
</dbReference>
<gene>
    <name evidence="6" type="ORF">CR159_06935</name>
</gene>
<dbReference type="PANTHER" id="PTHR47506:SF1">
    <property type="entry name" value="HTH-TYPE TRANSCRIPTIONAL REGULATOR YJDC"/>
    <property type="match status" value="1"/>
</dbReference>
<dbReference type="Pfam" id="PF00440">
    <property type="entry name" value="TetR_N"/>
    <property type="match status" value="1"/>
</dbReference>
<organism evidence="6 7">
    <name type="scientific">Pollutimonas subterranea</name>
    <dbReference type="NCBI Taxonomy" id="2045210"/>
    <lineage>
        <taxon>Bacteria</taxon>
        <taxon>Pseudomonadati</taxon>
        <taxon>Pseudomonadota</taxon>
        <taxon>Betaproteobacteria</taxon>
        <taxon>Burkholderiales</taxon>
        <taxon>Alcaligenaceae</taxon>
        <taxon>Pollutimonas</taxon>
    </lineage>
</organism>
<evidence type="ECO:0000256" key="2">
    <source>
        <dbReference type="ARBA" id="ARBA00023125"/>
    </source>
</evidence>
<keyword evidence="3" id="KW-0804">Transcription</keyword>
<reference evidence="6 7" key="1">
    <citation type="submission" date="2017-10" db="EMBL/GenBank/DDBJ databases">
        <title>Two draft genome sequences of Pusillimonas sp. strains isolated from a nitrate- and radionuclide-contaminated groundwater in Russia.</title>
        <authorList>
            <person name="Grouzdev D.S."/>
            <person name="Tourova T.P."/>
            <person name="Goeva M.A."/>
            <person name="Babich T.L."/>
            <person name="Sokolova D.S."/>
            <person name="Abdullin R."/>
            <person name="Poltaraus A.B."/>
            <person name="Toshchakov S.V."/>
            <person name="Nazina T.N."/>
        </authorList>
    </citation>
    <scope>NUCLEOTIDE SEQUENCE [LARGE SCALE GENOMIC DNA]</scope>
    <source>
        <strain evidence="6 7">JR1/69-3-13</strain>
    </source>
</reference>
<evidence type="ECO:0000313" key="6">
    <source>
        <dbReference type="EMBL" id="PLC50826.1"/>
    </source>
</evidence>
<evidence type="ECO:0000256" key="1">
    <source>
        <dbReference type="ARBA" id="ARBA00023015"/>
    </source>
</evidence>
<dbReference type="EMBL" id="PDNW01000004">
    <property type="protein sequence ID" value="PLC50826.1"/>
    <property type="molecule type" value="Genomic_DNA"/>
</dbReference>
<dbReference type="SUPFAM" id="SSF46689">
    <property type="entry name" value="Homeodomain-like"/>
    <property type="match status" value="1"/>
</dbReference>
<keyword evidence="7" id="KW-1185">Reference proteome</keyword>
<dbReference type="PANTHER" id="PTHR47506">
    <property type="entry name" value="TRANSCRIPTIONAL REGULATORY PROTEIN"/>
    <property type="match status" value="1"/>
</dbReference>
<dbReference type="PRINTS" id="PR00455">
    <property type="entry name" value="HTHTETR"/>
</dbReference>
<keyword evidence="1" id="KW-0805">Transcription regulation</keyword>
<dbReference type="PROSITE" id="PS50977">
    <property type="entry name" value="HTH_TETR_2"/>
    <property type="match status" value="1"/>
</dbReference>